<name>A0A0D0ACK4_9AGAM</name>
<gene>
    <name evidence="1" type="ORF">CY34DRAFT_149459</name>
</gene>
<dbReference type="Proteomes" id="UP000054485">
    <property type="component" value="Unassembled WGS sequence"/>
</dbReference>
<protein>
    <submittedName>
        <fullName evidence="1">Uncharacterized protein</fullName>
    </submittedName>
</protein>
<reference evidence="2" key="2">
    <citation type="submission" date="2015-01" db="EMBL/GenBank/DDBJ databases">
        <title>Evolutionary Origins and Diversification of the Mycorrhizal Mutualists.</title>
        <authorList>
            <consortium name="DOE Joint Genome Institute"/>
            <consortium name="Mycorrhizal Genomics Consortium"/>
            <person name="Kohler A."/>
            <person name="Kuo A."/>
            <person name="Nagy L.G."/>
            <person name="Floudas D."/>
            <person name="Copeland A."/>
            <person name="Barry K.W."/>
            <person name="Cichocki N."/>
            <person name="Veneault-Fourrey C."/>
            <person name="LaButti K."/>
            <person name="Lindquist E.A."/>
            <person name="Lipzen A."/>
            <person name="Lundell T."/>
            <person name="Morin E."/>
            <person name="Murat C."/>
            <person name="Riley R."/>
            <person name="Ohm R."/>
            <person name="Sun H."/>
            <person name="Tunlid A."/>
            <person name="Henrissat B."/>
            <person name="Grigoriev I.V."/>
            <person name="Hibbett D.S."/>
            <person name="Martin F."/>
        </authorList>
    </citation>
    <scope>NUCLEOTIDE SEQUENCE [LARGE SCALE GENOMIC DNA]</scope>
    <source>
        <strain evidence="2">UH-Slu-Lm8-n1</strain>
    </source>
</reference>
<organism evidence="1 2">
    <name type="scientific">Suillus luteus UH-Slu-Lm8-n1</name>
    <dbReference type="NCBI Taxonomy" id="930992"/>
    <lineage>
        <taxon>Eukaryota</taxon>
        <taxon>Fungi</taxon>
        <taxon>Dikarya</taxon>
        <taxon>Basidiomycota</taxon>
        <taxon>Agaricomycotina</taxon>
        <taxon>Agaricomycetes</taxon>
        <taxon>Agaricomycetidae</taxon>
        <taxon>Boletales</taxon>
        <taxon>Suillineae</taxon>
        <taxon>Suillaceae</taxon>
        <taxon>Suillus</taxon>
    </lineage>
</organism>
<dbReference type="InParanoid" id="A0A0D0ACK4"/>
<proteinExistence type="predicted"/>
<dbReference type="HOGENOM" id="CLU_1939505_0_0_1"/>
<accession>A0A0D0ACK4</accession>
<dbReference type="AlphaFoldDB" id="A0A0D0ACK4"/>
<dbReference type="EMBL" id="KN835142">
    <property type="protein sequence ID" value="KIK47950.1"/>
    <property type="molecule type" value="Genomic_DNA"/>
</dbReference>
<reference evidence="1 2" key="1">
    <citation type="submission" date="2014-04" db="EMBL/GenBank/DDBJ databases">
        <authorList>
            <consortium name="DOE Joint Genome Institute"/>
            <person name="Kuo A."/>
            <person name="Ruytinx J."/>
            <person name="Rineau F."/>
            <person name="Colpaert J."/>
            <person name="Kohler A."/>
            <person name="Nagy L.G."/>
            <person name="Floudas D."/>
            <person name="Copeland A."/>
            <person name="Barry K.W."/>
            <person name="Cichocki N."/>
            <person name="Veneault-Fourrey C."/>
            <person name="LaButti K."/>
            <person name="Lindquist E.A."/>
            <person name="Lipzen A."/>
            <person name="Lundell T."/>
            <person name="Morin E."/>
            <person name="Murat C."/>
            <person name="Sun H."/>
            <person name="Tunlid A."/>
            <person name="Henrissat B."/>
            <person name="Grigoriev I.V."/>
            <person name="Hibbett D.S."/>
            <person name="Martin F."/>
            <person name="Nordberg H.P."/>
            <person name="Cantor M.N."/>
            <person name="Hua S.X."/>
        </authorList>
    </citation>
    <scope>NUCLEOTIDE SEQUENCE [LARGE SCALE GENOMIC DNA]</scope>
    <source>
        <strain evidence="1 2">UH-Slu-Lm8-n1</strain>
    </source>
</reference>
<evidence type="ECO:0000313" key="1">
    <source>
        <dbReference type="EMBL" id="KIK47950.1"/>
    </source>
</evidence>
<sequence>MFHPLVTKHDKYCSSIPVDCVCRVSCCPVTDQAEECVQIHIYFTISKESKKIIRTSSSSTQTRTDSHKRQNGLKAAFHSLSFSTSFVSTRATRTVSSTALSFQDRSDDVDSLTLAFSRFQFGLRQYRTRL</sequence>
<evidence type="ECO:0000313" key="2">
    <source>
        <dbReference type="Proteomes" id="UP000054485"/>
    </source>
</evidence>
<keyword evidence="2" id="KW-1185">Reference proteome</keyword>